<evidence type="ECO:0000313" key="2">
    <source>
        <dbReference type="Proteomes" id="UP000053429"/>
    </source>
</evidence>
<comment type="caution">
    <text evidence="1">The sequence shown here is derived from an EMBL/GenBank/DDBJ whole genome shotgun (WGS) entry which is preliminary data.</text>
</comment>
<dbReference type="AlphaFoldDB" id="A0A101TT42"/>
<gene>
    <name evidence="1" type="ORF">AQJ67_28855</name>
</gene>
<organism evidence="1 2">
    <name type="scientific">Streptomyces caeruleatus</name>
    <dbReference type="NCBI Taxonomy" id="661399"/>
    <lineage>
        <taxon>Bacteria</taxon>
        <taxon>Bacillati</taxon>
        <taxon>Actinomycetota</taxon>
        <taxon>Actinomycetes</taxon>
        <taxon>Kitasatosporales</taxon>
        <taxon>Streptomycetaceae</taxon>
        <taxon>Streptomyces</taxon>
    </lineage>
</organism>
<evidence type="ECO:0000313" key="1">
    <source>
        <dbReference type="EMBL" id="KUN97988.1"/>
    </source>
</evidence>
<sequence>MGRLSGAAPLWLVAQFPAPLDGALSARGVVGETSATVGIGELGPVLGWLAVAVEHRCRE</sequence>
<reference evidence="1 2" key="1">
    <citation type="submission" date="2015-10" db="EMBL/GenBank/DDBJ databases">
        <title>Draft genome sequence of Streptomyces caeruleatus NRRL B-24802, type strain for the species Streptomyces caeruleatus.</title>
        <authorList>
            <person name="Ruckert C."/>
            <person name="Winkler A."/>
            <person name="Kalinowski J."/>
            <person name="Kampfer P."/>
            <person name="Glaeser S."/>
        </authorList>
    </citation>
    <scope>NUCLEOTIDE SEQUENCE [LARGE SCALE GENOMIC DNA]</scope>
    <source>
        <strain evidence="1 2">NRRL B-24802</strain>
    </source>
</reference>
<protein>
    <submittedName>
        <fullName evidence="1">Uncharacterized protein</fullName>
    </submittedName>
</protein>
<dbReference type="EMBL" id="LMWY01000038">
    <property type="protein sequence ID" value="KUN97988.1"/>
    <property type="molecule type" value="Genomic_DNA"/>
</dbReference>
<dbReference type="STRING" id="661399.AQJ67_28855"/>
<dbReference type="Proteomes" id="UP000053429">
    <property type="component" value="Unassembled WGS sequence"/>
</dbReference>
<proteinExistence type="predicted"/>
<accession>A0A101TT42</accession>
<name>A0A101TT42_9ACTN</name>
<keyword evidence="2" id="KW-1185">Reference proteome</keyword>